<evidence type="ECO:0000313" key="2">
    <source>
        <dbReference type="Proteomes" id="UP000229080"/>
    </source>
</evidence>
<organism evidence="1 2">
    <name type="scientific">Candidatus Portnoybacteria bacterium CG09_land_8_20_14_0_10_44_13</name>
    <dbReference type="NCBI Taxonomy" id="1974811"/>
    <lineage>
        <taxon>Bacteria</taxon>
        <taxon>Candidatus Portnoyibacteriota</taxon>
    </lineage>
</organism>
<gene>
    <name evidence="1" type="ORF">COT61_04955</name>
</gene>
<dbReference type="EMBL" id="PEZF01000169">
    <property type="protein sequence ID" value="PIS16241.1"/>
    <property type="molecule type" value="Genomic_DNA"/>
</dbReference>
<sequence length="88" mass="10463">MKKFQSQNRKNFLSFFRKNRAREIKKMEGKFFGFWSFSEKNGGRAYIFLYFWPPLTQTHPFAGGKQGTPRNNSVEIIAECDIFVSWKI</sequence>
<dbReference type="AlphaFoldDB" id="A0A2H0WUF9"/>
<accession>A0A2H0WUF9</accession>
<dbReference type="Proteomes" id="UP000229080">
    <property type="component" value="Unassembled WGS sequence"/>
</dbReference>
<evidence type="ECO:0000313" key="1">
    <source>
        <dbReference type="EMBL" id="PIS16241.1"/>
    </source>
</evidence>
<comment type="caution">
    <text evidence="1">The sequence shown here is derived from an EMBL/GenBank/DDBJ whole genome shotgun (WGS) entry which is preliminary data.</text>
</comment>
<name>A0A2H0WUF9_9BACT</name>
<reference evidence="2" key="1">
    <citation type="submission" date="2017-09" db="EMBL/GenBank/DDBJ databases">
        <title>Depth-based differentiation of microbial function through sediment-hosted aquifers and enrichment of novel symbionts in the deep terrestrial subsurface.</title>
        <authorList>
            <person name="Probst A.J."/>
            <person name="Ladd B."/>
            <person name="Jarett J.K."/>
            <person name="Geller-Mcgrath D.E."/>
            <person name="Sieber C.M.K."/>
            <person name="Emerson J.B."/>
            <person name="Anantharaman K."/>
            <person name="Thomas B.C."/>
            <person name="Malmstrom R."/>
            <person name="Stieglmeier M."/>
            <person name="Klingl A."/>
            <person name="Woyke T."/>
            <person name="Ryan C.M."/>
            <person name="Banfield J.F."/>
        </authorList>
    </citation>
    <scope>NUCLEOTIDE SEQUENCE [LARGE SCALE GENOMIC DNA]</scope>
</reference>
<proteinExistence type="predicted"/>
<protein>
    <submittedName>
        <fullName evidence="1">Uncharacterized protein</fullName>
    </submittedName>
</protein>